<keyword evidence="1" id="KW-0732">Signal</keyword>
<reference evidence="2 3" key="1">
    <citation type="submission" date="2024-06" db="EMBL/GenBank/DDBJ databases">
        <title>Flavobacterium spp. isolated from glacier.</title>
        <authorList>
            <person name="Han D."/>
        </authorList>
    </citation>
    <scope>NUCLEOTIDE SEQUENCE [LARGE SCALE GENOMIC DNA]</scope>
    <source>
        <strain evidence="2 3">LS2P90</strain>
    </source>
</reference>
<organism evidence="2 3">
    <name type="scientific">Flavobacterium xylosi</name>
    <dbReference type="NCBI Taxonomy" id="3230415"/>
    <lineage>
        <taxon>Bacteria</taxon>
        <taxon>Pseudomonadati</taxon>
        <taxon>Bacteroidota</taxon>
        <taxon>Flavobacteriia</taxon>
        <taxon>Flavobacteriales</taxon>
        <taxon>Flavobacteriaceae</taxon>
        <taxon>Flavobacterium</taxon>
    </lineage>
</organism>
<feature type="chain" id="PRO_5046991868" evidence="1">
    <location>
        <begin position="20"/>
        <end position="205"/>
    </location>
</feature>
<comment type="caution">
    <text evidence="2">The sequence shown here is derived from an EMBL/GenBank/DDBJ whole genome shotgun (WGS) entry which is preliminary data.</text>
</comment>
<proteinExistence type="predicted"/>
<keyword evidence="3" id="KW-1185">Reference proteome</keyword>
<dbReference type="Proteomes" id="UP001600109">
    <property type="component" value="Unassembled WGS sequence"/>
</dbReference>
<evidence type="ECO:0000313" key="3">
    <source>
        <dbReference type="Proteomes" id="UP001600109"/>
    </source>
</evidence>
<dbReference type="EMBL" id="JBHZPZ010000001">
    <property type="protein sequence ID" value="MFE3866714.1"/>
    <property type="molecule type" value="Genomic_DNA"/>
</dbReference>
<sequence length="205" mass="23419">MIKKFITFIFILIANFVLSQDQEATIFFNDGSSIYGFGSINKNNILFRASLDSKPDSWSYDMVKGITFLGFESTVKFEYVSLGEFSKPEPQLLEVVEEGNVTLYARVSKIFQSFAINSNGFNHPNNQFVTNNFVSYRSGIENVAEEIYVKRVNEKHPTSLNSSFYKKAAKYFSDCEVINKKIGIGEFSKNKILELVQYYNDICAE</sequence>
<feature type="signal peptide" evidence="1">
    <location>
        <begin position="1"/>
        <end position="19"/>
    </location>
</feature>
<protein>
    <submittedName>
        <fullName evidence="2">Uncharacterized protein</fullName>
    </submittedName>
</protein>
<evidence type="ECO:0000256" key="1">
    <source>
        <dbReference type="SAM" id="SignalP"/>
    </source>
</evidence>
<dbReference type="RefSeq" id="WP_379853368.1">
    <property type="nucleotide sequence ID" value="NZ_JBHZPZ010000001.1"/>
</dbReference>
<gene>
    <name evidence="2" type="ORF">ACFX5E_01340</name>
</gene>
<name>A0ABW6HTE2_9FLAO</name>
<evidence type="ECO:0000313" key="2">
    <source>
        <dbReference type="EMBL" id="MFE3866714.1"/>
    </source>
</evidence>
<accession>A0ABW6HTE2</accession>